<keyword evidence="2" id="KW-1185">Reference proteome</keyword>
<organism evidence="1 2">
    <name type="scientific">Arcicella rigui</name>
    <dbReference type="NCBI Taxonomy" id="797020"/>
    <lineage>
        <taxon>Bacteria</taxon>
        <taxon>Pseudomonadati</taxon>
        <taxon>Bacteroidota</taxon>
        <taxon>Cytophagia</taxon>
        <taxon>Cytophagales</taxon>
        <taxon>Flectobacillaceae</taxon>
        <taxon>Arcicella</taxon>
    </lineage>
</organism>
<sequence length="245" mass="29147">MLKKIEEIFDGKIWNLAFGEKVVVLEIRDELKRQVFFSAINLTTNTFFWKDLQPEKSWWLSLVGVFGDFVFLHKYSNQSKPEALGLLVLDVKTGTLVHRFDDWIYFNTEEDKLILYRLDKDNLPIYKEVELVLPKPEIEENNLINHYTETSEYFPLIFKFLYHLLKIEAEKAVDYLEVNDKIVISYYIYKENQFHNYLLITNKEKEILLHDFINSSEGIGINTFSTKSDTLFYVKNQNQLIGYEI</sequence>
<dbReference type="EMBL" id="JAYFUM010000003">
    <property type="protein sequence ID" value="MEA5137956.1"/>
    <property type="molecule type" value="Genomic_DNA"/>
</dbReference>
<evidence type="ECO:0000313" key="2">
    <source>
        <dbReference type="Proteomes" id="UP001302949"/>
    </source>
</evidence>
<dbReference type="Pfam" id="PF16248">
    <property type="entry name" value="DUF4905"/>
    <property type="match status" value="1"/>
</dbReference>
<dbReference type="RefSeq" id="WP_323295124.1">
    <property type="nucleotide sequence ID" value="NZ_JAYFUM010000003.1"/>
</dbReference>
<dbReference type="InterPro" id="IPR032595">
    <property type="entry name" value="DUF4905"/>
</dbReference>
<name>A0ABU5Q540_9BACT</name>
<protein>
    <submittedName>
        <fullName evidence="1">DUF4905 domain-containing protein</fullName>
    </submittedName>
</protein>
<accession>A0ABU5Q540</accession>
<comment type="caution">
    <text evidence="1">The sequence shown here is derived from an EMBL/GenBank/DDBJ whole genome shotgun (WGS) entry which is preliminary data.</text>
</comment>
<proteinExistence type="predicted"/>
<evidence type="ECO:0000313" key="1">
    <source>
        <dbReference type="EMBL" id="MEA5137956.1"/>
    </source>
</evidence>
<reference evidence="1 2" key="1">
    <citation type="submission" date="2023-12" db="EMBL/GenBank/DDBJ databases">
        <title>Novel species of the genus Arcicella isolated from rivers.</title>
        <authorList>
            <person name="Lu H."/>
        </authorList>
    </citation>
    <scope>NUCLEOTIDE SEQUENCE [LARGE SCALE GENOMIC DNA]</scope>
    <source>
        <strain evidence="1 2">KCTC 23307</strain>
    </source>
</reference>
<gene>
    <name evidence="1" type="ORF">VB248_02350</name>
</gene>
<dbReference type="Proteomes" id="UP001302949">
    <property type="component" value="Unassembled WGS sequence"/>
</dbReference>